<feature type="domain" description="RNA polymerase sigma-70 region 2" evidence="6">
    <location>
        <begin position="25"/>
        <end position="92"/>
    </location>
</feature>
<dbReference type="PANTHER" id="PTHR43133:SF8">
    <property type="entry name" value="RNA POLYMERASE SIGMA FACTOR HI_1459-RELATED"/>
    <property type="match status" value="1"/>
</dbReference>
<dbReference type="CDD" id="cd06171">
    <property type="entry name" value="Sigma70_r4"/>
    <property type="match status" value="1"/>
</dbReference>
<dbReference type="RefSeq" id="WP_132246291.1">
    <property type="nucleotide sequence ID" value="NZ_CBDUOC010000029.1"/>
</dbReference>
<dbReference type="Pfam" id="PF08281">
    <property type="entry name" value="Sigma70_r4_2"/>
    <property type="match status" value="1"/>
</dbReference>
<dbReference type="SUPFAM" id="SSF88659">
    <property type="entry name" value="Sigma3 and sigma4 domains of RNA polymerase sigma factors"/>
    <property type="match status" value="1"/>
</dbReference>
<evidence type="ECO:0000256" key="4">
    <source>
        <dbReference type="ARBA" id="ARBA00023125"/>
    </source>
</evidence>
<protein>
    <submittedName>
        <fullName evidence="8">RNA polymerase sigma-70 factor (ECF subfamily)</fullName>
    </submittedName>
</protein>
<evidence type="ECO:0000256" key="1">
    <source>
        <dbReference type="ARBA" id="ARBA00010641"/>
    </source>
</evidence>
<reference evidence="8 9" key="1">
    <citation type="submission" date="2019-03" db="EMBL/GenBank/DDBJ databases">
        <title>Genomic Encyclopedia of Type Strains, Phase IV (KMG-IV): sequencing the most valuable type-strain genomes for metagenomic binning, comparative biology and taxonomic classification.</title>
        <authorList>
            <person name="Goeker M."/>
        </authorList>
    </citation>
    <scope>NUCLEOTIDE SEQUENCE [LARGE SCALE GENOMIC DNA]</scope>
    <source>
        <strain evidence="8 9">DSM 104836</strain>
    </source>
</reference>
<dbReference type="Gene3D" id="1.10.1740.10">
    <property type="match status" value="1"/>
</dbReference>
<sequence>MDGQDEDRVLIARIATGDKAAMRRLYERHHDALNGFVRARSGDNGLAADVVQDAMLDVWRGAGRYKGTATVKTWIFTIARNKMVDRLRQSARLQFTDDVPETVDDAPGPEAAAAAAQEARRLRACLEKLKDVQRSIVQLAFFEGFTYPEIAAVEGIPTGTVKTRIFHAKQSLMRCLGRR</sequence>
<dbReference type="PANTHER" id="PTHR43133">
    <property type="entry name" value="RNA POLYMERASE ECF-TYPE SIGMA FACTO"/>
    <property type="match status" value="1"/>
</dbReference>
<dbReference type="InterPro" id="IPR013249">
    <property type="entry name" value="RNA_pol_sigma70_r4_t2"/>
</dbReference>
<keyword evidence="4" id="KW-0238">DNA-binding</keyword>
<dbReference type="InterPro" id="IPR014284">
    <property type="entry name" value="RNA_pol_sigma-70_dom"/>
</dbReference>
<keyword evidence="2" id="KW-0805">Transcription regulation</keyword>
<keyword evidence="3" id="KW-0731">Sigma factor</keyword>
<comment type="similarity">
    <text evidence="1">Belongs to the sigma-70 factor family. ECF subfamily.</text>
</comment>
<feature type="domain" description="RNA polymerase sigma factor 70 region 4 type 2" evidence="7">
    <location>
        <begin position="120"/>
        <end position="172"/>
    </location>
</feature>
<evidence type="ECO:0000313" key="8">
    <source>
        <dbReference type="EMBL" id="TCS61430.1"/>
    </source>
</evidence>
<dbReference type="Proteomes" id="UP000295696">
    <property type="component" value="Unassembled WGS sequence"/>
</dbReference>
<dbReference type="NCBIfam" id="TIGR02937">
    <property type="entry name" value="sigma70-ECF"/>
    <property type="match status" value="1"/>
</dbReference>
<dbReference type="Pfam" id="PF04542">
    <property type="entry name" value="Sigma70_r2"/>
    <property type="match status" value="1"/>
</dbReference>
<evidence type="ECO:0000313" key="9">
    <source>
        <dbReference type="Proteomes" id="UP000295696"/>
    </source>
</evidence>
<comment type="caution">
    <text evidence="8">The sequence shown here is derived from an EMBL/GenBank/DDBJ whole genome shotgun (WGS) entry which is preliminary data.</text>
</comment>
<dbReference type="AlphaFoldDB" id="A0A4R3JA04"/>
<dbReference type="InterPro" id="IPR013324">
    <property type="entry name" value="RNA_pol_sigma_r3/r4-like"/>
</dbReference>
<dbReference type="GO" id="GO:0016987">
    <property type="term" value="F:sigma factor activity"/>
    <property type="evidence" value="ECO:0007669"/>
    <property type="project" value="UniProtKB-KW"/>
</dbReference>
<evidence type="ECO:0000256" key="3">
    <source>
        <dbReference type="ARBA" id="ARBA00023082"/>
    </source>
</evidence>
<dbReference type="OrthoDB" id="9803470at2"/>
<evidence type="ECO:0000256" key="5">
    <source>
        <dbReference type="ARBA" id="ARBA00023163"/>
    </source>
</evidence>
<evidence type="ECO:0000256" key="2">
    <source>
        <dbReference type="ARBA" id="ARBA00023015"/>
    </source>
</evidence>
<evidence type="ECO:0000259" key="7">
    <source>
        <dbReference type="Pfam" id="PF08281"/>
    </source>
</evidence>
<dbReference type="GO" id="GO:0003677">
    <property type="term" value="F:DNA binding"/>
    <property type="evidence" value="ECO:0007669"/>
    <property type="project" value="UniProtKB-KW"/>
</dbReference>
<dbReference type="InterPro" id="IPR039425">
    <property type="entry name" value="RNA_pol_sigma-70-like"/>
</dbReference>
<dbReference type="InterPro" id="IPR036388">
    <property type="entry name" value="WH-like_DNA-bd_sf"/>
</dbReference>
<organism evidence="8 9">
    <name type="scientific">Primorskyibacter sedentarius</name>
    <dbReference type="NCBI Taxonomy" id="745311"/>
    <lineage>
        <taxon>Bacteria</taxon>
        <taxon>Pseudomonadati</taxon>
        <taxon>Pseudomonadota</taxon>
        <taxon>Alphaproteobacteria</taxon>
        <taxon>Rhodobacterales</taxon>
        <taxon>Roseobacteraceae</taxon>
        <taxon>Primorskyibacter</taxon>
    </lineage>
</organism>
<keyword evidence="5" id="KW-0804">Transcription</keyword>
<evidence type="ECO:0000259" key="6">
    <source>
        <dbReference type="Pfam" id="PF04542"/>
    </source>
</evidence>
<proteinExistence type="inferred from homology"/>
<dbReference type="EMBL" id="SLZU01000011">
    <property type="protein sequence ID" value="TCS61430.1"/>
    <property type="molecule type" value="Genomic_DNA"/>
</dbReference>
<dbReference type="GO" id="GO:0006352">
    <property type="term" value="P:DNA-templated transcription initiation"/>
    <property type="evidence" value="ECO:0007669"/>
    <property type="project" value="InterPro"/>
</dbReference>
<gene>
    <name evidence="8" type="ORF">EDD52_11127</name>
</gene>
<dbReference type="SUPFAM" id="SSF88946">
    <property type="entry name" value="Sigma2 domain of RNA polymerase sigma factors"/>
    <property type="match status" value="1"/>
</dbReference>
<accession>A0A4R3JA04</accession>
<keyword evidence="9" id="KW-1185">Reference proteome</keyword>
<dbReference type="Gene3D" id="1.10.10.10">
    <property type="entry name" value="Winged helix-like DNA-binding domain superfamily/Winged helix DNA-binding domain"/>
    <property type="match status" value="1"/>
</dbReference>
<name>A0A4R3JA04_9RHOB</name>
<dbReference type="InterPro" id="IPR007627">
    <property type="entry name" value="RNA_pol_sigma70_r2"/>
</dbReference>
<dbReference type="InterPro" id="IPR013325">
    <property type="entry name" value="RNA_pol_sigma_r2"/>
</dbReference>